<sequence length="88" mass="10509">MIYRAGQRIQPSQVRAATFRSRRRGLDPEEVYAYLGRLADELENLRRAESMARTEAERIRQGLRQWQTRHARCWFVHSSRPTPNRGPW</sequence>
<dbReference type="NCBIfam" id="TIGR03544">
    <property type="entry name" value="DivI1A_domain"/>
    <property type="match status" value="1"/>
</dbReference>
<dbReference type="InterPro" id="IPR019933">
    <property type="entry name" value="DivIVA_domain"/>
</dbReference>
<dbReference type="EMBL" id="BONX01000018">
    <property type="protein sequence ID" value="GIG96250.1"/>
    <property type="molecule type" value="Genomic_DNA"/>
</dbReference>
<organism evidence="1 2">
    <name type="scientific">Plantactinospora mayteni</name>
    <dbReference type="NCBI Taxonomy" id="566021"/>
    <lineage>
        <taxon>Bacteria</taxon>
        <taxon>Bacillati</taxon>
        <taxon>Actinomycetota</taxon>
        <taxon>Actinomycetes</taxon>
        <taxon>Micromonosporales</taxon>
        <taxon>Micromonosporaceae</taxon>
        <taxon>Plantactinospora</taxon>
    </lineage>
</organism>
<gene>
    <name evidence="1" type="ORF">Pma05_28230</name>
</gene>
<protein>
    <recommendedName>
        <fullName evidence="3">Antigen 84</fullName>
    </recommendedName>
</protein>
<dbReference type="Proteomes" id="UP000621500">
    <property type="component" value="Unassembled WGS sequence"/>
</dbReference>
<reference evidence="1 2" key="1">
    <citation type="submission" date="2021-01" db="EMBL/GenBank/DDBJ databases">
        <title>Whole genome shotgun sequence of Plantactinospora mayteni NBRC 109088.</title>
        <authorList>
            <person name="Komaki H."/>
            <person name="Tamura T."/>
        </authorList>
    </citation>
    <scope>NUCLEOTIDE SEQUENCE [LARGE SCALE GENOMIC DNA]</scope>
    <source>
        <strain evidence="1 2">NBRC 109088</strain>
    </source>
</reference>
<comment type="caution">
    <text evidence="1">The sequence shown here is derived from an EMBL/GenBank/DDBJ whole genome shotgun (WGS) entry which is preliminary data.</text>
</comment>
<name>A0ABQ4ENN5_9ACTN</name>
<dbReference type="RefSeq" id="WP_203857811.1">
    <property type="nucleotide sequence ID" value="NZ_BAAAZQ010000004.1"/>
</dbReference>
<evidence type="ECO:0000313" key="2">
    <source>
        <dbReference type="Proteomes" id="UP000621500"/>
    </source>
</evidence>
<keyword evidence="2" id="KW-1185">Reference proteome</keyword>
<evidence type="ECO:0008006" key="3">
    <source>
        <dbReference type="Google" id="ProtNLM"/>
    </source>
</evidence>
<proteinExistence type="predicted"/>
<dbReference type="Gene3D" id="6.10.250.660">
    <property type="match status" value="1"/>
</dbReference>
<evidence type="ECO:0000313" key="1">
    <source>
        <dbReference type="EMBL" id="GIG96250.1"/>
    </source>
</evidence>
<accession>A0ABQ4ENN5</accession>